<organism evidence="9 10">
    <name type="scientific">Mizuhopecten yessoensis</name>
    <name type="common">Japanese scallop</name>
    <name type="synonym">Patinopecten yessoensis</name>
    <dbReference type="NCBI Taxonomy" id="6573"/>
    <lineage>
        <taxon>Eukaryota</taxon>
        <taxon>Metazoa</taxon>
        <taxon>Spiralia</taxon>
        <taxon>Lophotrochozoa</taxon>
        <taxon>Mollusca</taxon>
        <taxon>Bivalvia</taxon>
        <taxon>Autobranchia</taxon>
        <taxon>Pteriomorphia</taxon>
        <taxon>Pectinida</taxon>
        <taxon>Pectinoidea</taxon>
        <taxon>Pectinidae</taxon>
        <taxon>Mizuhopecten</taxon>
    </lineage>
</organism>
<reference evidence="9 10" key="1">
    <citation type="journal article" date="2017" name="Nat. Ecol. Evol.">
        <title>Scallop genome provides insights into evolution of bilaterian karyotype and development.</title>
        <authorList>
            <person name="Wang S."/>
            <person name="Zhang J."/>
            <person name="Jiao W."/>
            <person name="Li J."/>
            <person name="Xun X."/>
            <person name="Sun Y."/>
            <person name="Guo X."/>
            <person name="Huan P."/>
            <person name="Dong B."/>
            <person name="Zhang L."/>
            <person name="Hu X."/>
            <person name="Sun X."/>
            <person name="Wang J."/>
            <person name="Zhao C."/>
            <person name="Wang Y."/>
            <person name="Wang D."/>
            <person name="Huang X."/>
            <person name="Wang R."/>
            <person name="Lv J."/>
            <person name="Li Y."/>
            <person name="Zhang Z."/>
            <person name="Liu B."/>
            <person name="Lu W."/>
            <person name="Hui Y."/>
            <person name="Liang J."/>
            <person name="Zhou Z."/>
            <person name="Hou R."/>
            <person name="Li X."/>
            <person name="Liu Y."/>
            <person name="Li H."/>
            <person name="Ning X."/>
            <person name="Lin Y."/>
            <person name="Zhao L."/>
            <person name="Xing Q."/>
            <person name="Dou J."/>
            <person name="Li Y."/>
            <person name="Mao J."/>
            <person name="Guo H."/>
            <person name="Dou H."/>
            <person name="Li T."/>
            <person name="Mu C."/>
            <person name="Jiang W."/>
            <person name="Fu Q."/>
            <person name="Fu X."/>
            <person name="Miao Y."/>
            <person name="Liu J."/>
            <person name="Yu Q."/>
            <person name="Li R."/>
            <person name="Liao H."/>
            <person name="Li X."/>
            <person name="Kong Y."/>
            <person name="Jiang Z."/>
            <person name="Chourrout D."/>
            <person name="Li R."/>
            <person name="Bao Z."/>
        </authorList>
    </citation>
    <scope>NUCLEOTIDE SEQUENCE [LARGE SCALE GENOMIC DNA]</scope>
    <source>
        <strain evidence="9 10">PY_sf001</strain>
    </source>
</reference>
<feature type="compositionally biased region" description="Basic residues" evidence="5">
    <location>
        <begin position="698"/>
        <end position="708"/>
    </location>
</feature>
<dbReference type="GO" id="GO:0042995">
    <property type="term" value="C:cell projection"/>
    <property type="evidence" value="ECO:0007669"/>
    <property type="project" value="UniProtKB-SubCell"/>
</dbReference>
<feature type="region of interest" description="Disordered" evidence="5">
    <location>
        <begin position="638"/>
        <end position="836"/>
    </location>
</feature>
<feature type="compositionally biased region" description="Polar residues" evidence="5">
    <location>
        <begin position="389"/>
        <end position="402"/>
    </location>
</feature>
<feature type="compositionally biased region" description="Basic and acidic residues" evidence="5">
    <location>
        <begin position="775"/>
        <end position="786"/>
    </location>
</feature>
<feature type="compositionally biased region" description="Low complexity" evidence="5">
    <location>
        <begin position="279"/>
        <end position="309"/>
    </location>
</feature>
<feature type="domain" description="PH" evidence="7">
    <location>
        <begin position="1480"/>
        <end position="1619"/>
    </location>
</feature>
<comment type="caution">
    <text evidence="9">The sequence shown here is derived from an EMBL/GenBank/DDBJ whole genome shotgun (WGS) entry which is preliminary data.</text>
</comment>
<feature type="region of interest" description="Disordered" evidence="5">
    <location>
        <begin position="332"/>
        <end position="360"/>
    </location>
</feature>
<feature type="region of interest" description="Disordered" evidence="5">
    <location>
        <begin position="385"/>
        <end position="423"/>
    </location>
</feature>
<evidence type="ECO:0000259" key="8">
    <source>
        <dbReference type="PROSITE" id="PS50010"/>
    </source>
</evidence>
<dbReference type="Pfam" id="PF22697">
    <property type="entry name" value="SOS1_NGEF_PH"/>
    <property type="match status" value="1"/>
</dbReference>
<dbReference type="InterPro" id="IPR047270">
    <property type="entry name" value="PH_ephexin"/>
</dbReference>
<keyword evidence="3" id="KW-0966">Cell projection</keyword>
<evidence type="ECO:0000259" key="7">
    <source>
        <dbReference type="PROSITE" id="PS50003"/>
    </source>
</evidence>
<dbReference type="InterPro" id="IPR036028">
    <property type="entry name" value="SH3-like_dom_sf"/>
</dbReference>
<keyword evidence="2 4" id="KW-0728">SH3 domain</keyword>
<keyword evidence="10" id="KW-1185">Reference proteome</keyword>
<dbReference type="InterPro" id="IPR001849">
    <property type="entry name" value="PH_domain"/>
</dbReference>
<dbReference type="InterPro" id="IPR011993">
    <property type="entry name" value="PH-like_dom_sf"/>
</dbReference>
<dbReference type="EMBL" id="NEDP02004925">
    <property type="protein sequence ID" value="OWF44028.1"/>
    <property type="molecule type" value="Genomic_DNA"/>
</dbReference>
<dbReference type="SMART" id="SM00325">
    <property type="entry name" value="RhoGEF"/>
    <property type="match status" value="1"/>
</dbReference>
<dbReference type="InterPro" id="IPR001452">
    <property type="entry name" value="SH3_domain"/>
</dbReference>
<dbReference type="GO" id="GO:0005085">
    <property type="term" value="F:guanyl-nucleotide exchange factor activity"/>
    <property type="evidence" value="ECO:0007669"/>
    <property type="project" value="InterPro"/>
</dbReference>
<gene>
    <name evidence="9" type="ORF">KP79_PYT21161</name>
</gene>
<feature type="region of interest" description="Disordered" evidence="5">
    <location>
        <begin position="911"/>
        <end position="1069"/>
    </location>
</feature>
<dbReference type="Proteomes" id="UP000242188">
    <property type="component" value="Unassembled WGS sequence"/>
</dbReference>
<feature type="compositionally biased region" description="Low complexity" evidence="5">
    <location>
        <begin position="503"/>
        <end position="535"/>
    </location>
</feature>
<feature type="compositionally biased region" description="Polar residues" evidence="5">
    <location>
        <begin position="956"/>
        <end position="966"/>
    </location>
</feature>
<comment type="subcellular location">
    <subcellularLocation>
        <location evidence="1">Cell projection</location>
    </subcellularLocation>
</comment>
<feature type="compositionally biased region" description="Polar residues" evidence="5">
    <location>
        <begin position="150"/>
        <end position="170"/>
    </location>
</feature>
<feature type="region of interest" description="Disordered" evidence="5">
    <location>
        <begin position="481"/>
        <end position="535"/>
    </location>
</feature>
<evidence type="ECO:0000256" key="1">
    <source>
        <dbReference type="ARBA" id="ARBA00004316"/>
    </source>
</evidence>
<dbReference type="CDD" id="cd00160">
    <property type="entry name" value="RhoGEF"/>
    <property type="match status" value="1"/>
</dbReference>
<evidence type="ECO:0000256" key="2">
    <source>
        <dbReference type="ARBA" id="ARBA00022443"/>
    </source>
</evidence>
<evidence type="ECO:0000259" key="6">
    <source>
        <dbReference type="PROSITE" id="PS50002"/>
    </source>
</evidence>
<dbReference type="Gene3D" id="2.30.30.40">
    <property type="entry name" value="SH3 Domains"/>
    <property type="match status" value="1"/>
</dbReference>
<dbReference type="Pfam" id="PF00018">
    <property type="entry name" value="SH3_1"/>
    <property type="match status" value="1"/>
</dbReference>
<feature type="domain" description="DH" evidence="8">
    <location>
        <begin position="1259"/>
        <end position="1448"/>
    </location>
</feature>
<dbReference type="Gene3D" id="2.30.29.30">
    <property type="entry name" value="Pleckstrin-homology domain (PH domain)/Phosphotyrosine-binding domain (PTB)"/>
    <property type="match status" value="1"/>
</dbReference>
<dbReference type="OrthoDB" id="27593at2759"/>
<dbReference type="InterPro" id="IPR055251">
    <property type="entry name" value="SOS1_NGEF_PH"/>
</dbReference>
<dbReference type="InterPro" id="IPR000219">
    <property type="entry name" value="DH_dom"/>
</dbReference>
<dbReference type="PANTHER" id="PTHR12845:SF5">
    <property type="entry name" value="EPHEXIN, ISOFORM D"/>
    <property type="match status" value="1"/>
</dbReference>
<feature type="compositionally biased region" description="Low complexity" evidence="5">
    <location>
        <begin position="1008"/>
        <end position="1019"/>
    </location>
</feature>
<sequence>MENKFGVTLKSTGAGKPTDRNFKPAASNASAGKKSSVSGPPKKFTDLKARFDDNDEKKDQVSNKTVRSPVTKRREFGTDYSAKKSNSSSFDKGKLSQTTKLERHGESGLKTNVASRGSSERKTKIEEKLRQDTQDDNDGAQIAVGKVFTRQDSNTYTATVENRVQRQGSSDDPVDKVQASNLLTGQLAMLRIRPGSGGKKDERTTFSSRTVEKSNNGFSKVESTTTTASRNFNTKSKPFSTNSESSGSPKIGKKFASSSSAPMEFGLSFSPKKSDDSKSLLSKKISSHSRQSSSDSIGSSTSSPRSNTSTDLVQLDSSSIKKLDALLGTGKVEHRGNRVETKTVTKTMETGVKRPGSPRTIVTETKIVTTSVSKKPGINKTIRSREEVTTFSTSQSESHTGQTRGGKKTDVIKTSSGDTKPDWLDKSQQLVSKFQTKMKPTARDVLVNVSDNSNVMKSRTAFIKPADRTVKQLTVSKAAGVNKPGKTDINSNKMAPAWETRVAASSLQRRSSDLSDTGSDISSRSSSSLPSTSSSDILKIKQRTIRKLEPGNFKKIMGNFEEISKSGSTTPERKMSDPKIEFKKPLSRAKSIVLERKNSFECPPSPPISPRDATQLVLKETGPIPNVKKFAKEINSGRVRAFSTGSIRDSGSEQEYNDALSRRHAKDWPSSDLSSDENEALYELVGDPGVEDGDGKARHSRNMNRRLGQKSPDLDSGKGVHRPSFEEQSSSDMTTEGSSKDGTLESTDDRAAEGDAENDSDSSNSGIYEPIDQDWVNKLKIERSEQPPELPADRKKKKKKKDGNKSGAAALGSKLKKFYNKPKKSGGEPGLSKVSSAPQLCLSEQSTSSGVLNKIGDKLKLITRAKSSDPKLLTEAEVVISSSEYDAEGYTEEDREANTMSIPLEDIVYIDSSSSIDQAESPDTDNRYNYEDTAPPLPPRVASDEEESAPKPPPKTRSSMIKTLDTNLGLVPMRPPKRNSSRPQSEDEASTPALPPRNRVSTNVNLDTVVPVTPGMVTTAHSTGDLRKPKGQWHASTDSYLHGHMLQSSRDTDHSDGPPAPHRSNSGEENIYIECDRPGAQEQEANKRPLEKKLSSLYMKSADVASAPDKSPTNQKSNGPFQDILMFQSQYQNTADDNMYLDLEDEDQLYGTLGERYTPKIYATEPLYQYYHKDMASRASKKCSVMHAQSDDEEDDERIYEALDDVIESPGETKADRVKTSTLEMFTKKTGSAMRALWCEMAEVKKSGLLETLSSQERKIQEATFEIVTSEATYLRSLNVLIDTFLRSQEFSAEHSDRCVLTRQERHVIFSNIGAIRDASEGFLSALEAKWQESVLMENISSIIESHANTKFECYVRYCSNQTFQERQVQELMKKPEFSDAIRRMESYPDCQGLPMMSFLLLPMQRITRLPLLVDAICHRMEPATEQHKGATRALEALNRVVRKCNDGAKKMQQTEQMCRLVQNLEFKVKEIPLISASRYLLKQGELTRVLTDTSSRLPLRKGKTKQAINIFLFNDIILISKKKRNRFSYSFTPQNINELLNTQYVVYDHAPRNSLHVEMLESTDKSRYLPQGAPSGCKNLFVVVLLENHEQKHTELILSCKSTSDRTRWIDSLSPSAKENDSEKIYEEWDCPQVQCTKKYSATEPDELSLEESDVINVFKKMGDGWYEGERIRDGERGWFPSDYTMEIVNSHVRARNLRLRYRLLLASQDYGDVYS</sequence>
<dbReference type="Gene3D" id="1.20.900.10">
    <property type="entry name" value="Dbl homology (DH) domain"/>
    <property type="match status" value="1"/>
</dbReference>
<feature type="compositionally biased region" description="Basic and acidic residues" evidence="5">
    <location>
        <begin position="43"/>
        <end position="61"/>
    </location>
</feature>
<dbReference type="PROSITE" id="PS50003">
    <property type="entry name" value="PH_DOMAIN"/>
    <property type="match status" value="1"/>
</dbReference>
<dbReference type="SUPFAM" id="SSF50044">
    <property type="entry name" value="SH3-domain"/>
    <property type="match status" value="1"/>
</dbReference>
<feature type="compositionally biased region" description="Basic residues" evidence="5">
    <location>
        <begin position="814"/>
        <end position="824"/>
    </location>
</feature>
<accession>A0A210Q5M5</accession>
<dbReference type="SMART" id="SM00233">
    <property type="entry name" value="PH"/>
    <property type="match status" value="1"/>
</dbReference>
<feature type="domain" description="SH3" evidence="6">
    <location>
        <begin position="1630"/>
        <end position="1691"/>
    </location>
</feature>
<name>A0A210Q5M5_MIZYE</name>
<dbReference type="InterPro" id="IPR035899">
    <property type="entry name" value="DBL_dom_sf"/>
</dbReference>
<feature type="compositionally biased region" description="Polar residues" evidence="5">
    <location>
        <begin position="83"/>
        <end position="99"/>
    </location>
</feature>
<evidence type="ECO:0000313" key="9">
    <source>
        <dbReference type="EMBL" id="OWF44028.1"/>
    </source>
</evidence>
<dbReference type="PROSITE" id="PS50002">
    <property type="entry name" value="SH3"/>
    <property type="match status" value="1"/>
</dbReference>
<dbReference type="PROSITE" id="PS50010">
    <property type="entry name" value="DH_2"/>
    <property type="match status" value="1"/>
</dbReference>
<dbReference type="SUPFAM" id="SSF48065">
    <property type="entry name" value="DBL homology domain (DH-domain)"/>
    <property type="match status" value="1"/>
</dbReference>
<protein>
    <submittedName>
        <fullName evidence="9">Rho guanine nucleotide exchange factor 26</fullName>
    </submittedName>
</protein>
<feature type="compositionally biased region" description="Basic and acidic residues" evidence="5">
    <location>
        <begin position="118"/>
        <end position="133"/>
    </location>
</feature>
<dbReference type="STRING" id="6573.A0A210Q5M5"/>
<dbReference type="CDD" id="cd01221">
    <property type="entry name" value="PH_ephexin"/>
    <property type="match status" value="1"/>
</dbReference>
<proteinExistence type="predicted"/>
<evidence type="ECO:0000313" key="10">
    <source>
        <dbReference type="Proteomes" id="UP000242188"/>
    </source>
</evidence>
<dbReference type="InterPro" id="IPR047271">
    <property type="entry name" value="Ephexin-like"/>
</dbReference>
<dbReference type="SMART" id="SM00326">
    <property type="entry name" value="SH3"/>
    <property type="match status" value="1"/>
</dbReference>
<evidence type="ECO:0000256" key="5">
    <source>
        <dbReference type="SAM" id="MobiDB-lite"/>
    </source>
</evidence>
<dbReference type="SUPFAM" id="SSF50729">
    <property type="entry name" value="PH domain-like"/>
    <property type="match status" value="1"/>
</dbReference>
<feature type="compositionally biased region" description="Polar residues" evidence="5">
    <location>
        <begin position="205"/>
        <end position="248"/>
    </location>
</feature>
<evidence type="ECO:0000256" key="4">
    <source>
        <dbReference type="PROSITE-ProRule" id="PRU00192"/>
    </source>
</evidence>
<feature type="region of interest" description="Disordered" evidence="5">
    <location>
        <begin position="1"/>
        <end position="315"/>
    </location>
</feature>
<feature type="compositionally biased region" description="Low complexity" evidence="5">
    <location>
        <begin position="23"/>
        <end position="42"/>
    </location>
</feature>
<dbReference type="Pfam" id="PF00621">
    <property type="entry name" value="RhoGEF"/>
    <property type="match status" value="1"/>
</dbReference>
<feature type="compositionally biased region" description="Basic and acidic residues" evidence="5">
    <location>
        <begin position="332"/>
        <end position="343"/>
    </location>
</feature>
<dbReference type="PANTHER" id="PTHR12845">
    <property type="entry name" value="GUANINE NUCLEOTIDE EXCHANGE FACTOR"/>
    <property type="match status" value="1"/>
</dbReference>
<feature type="compositionally biased region" description="Basic and acidic residues" evidence="5">
    <location>
        <begin position="738"/>
        <end position="753"/>
    </location>
</feature>
<evidence type="ECO:0000256" key="3">
    <source>
        <dbReference type="ARBA" id="ARBA00023273"/>
    </source>
</evidence>
<dbReference type="CDD" id="cd11793">
    <property type="entry name" value="SH3_ephexin1_like"/>
    <property type="match status" value="1"/>
</dbReference>
<feature type="compositionally biased region" description="Polar residues" evidence="5">
    <location>
        <begin position="726"/>
        <end position="737"/>
    </location>
</feature>